<gene>
    <name evidence="1" type="ORF">BDW59DRAFT_18888</name>
</gene>
<reference evidence="1 2" key="1">
    <citation type="submission" date="2024-07" db="EMBL/GenBank/DDBJ databases">
        <title>Section-level genome sequencing and comparative genomics of Aspergillus sections Usti and Cavernicolus.</title>
        <authorList>
            <consortium name="Lawrence Berkeley National Laboratory"/>
            <person name="Nybo J.L."/>
            <person name="Vesth T.C."/>
            <person name="Theobald S."/>
            <person name="Frisvad J.C."/>
            <person name="Larsen T.O."/>
            <person name="Kjaerboelling I."/>
            <person name="Rothschild-Mancinelli K."/>
            <person name="Lyhne E.K."/>
            <person name="Kogle M.E."/>
            <person name="Barry K."/>
            <person name="Clum A."/>
            <person name="Na H."/>
            <person name="Ledsgaard L."/>
            <person name="Lin J."/>
            <person name="Lipzen A."/>
            <person name="Kuo A."/>
            <person name="Riley R."/>
            <person name="Mondo S."/>
            <person name="LaButti K."/>
            <person name="Haridas S."/>
            <person name="Pangalinan J."/>
            <person name="Salamov A.A."/>
            <person name="Simmons B.A."/>
            <person name="Magnuson J.K."/>
            <person name="Chen J."/>
            <person name="Drula E."/>
            <person name="Henrissat B."/>
            <person name="Wiebenga A."/>
            <person name="Lubbers R.J."/>
            <person name="Gomes A.C."/>
            <person name="Makela M.R."/>
            <person name="Stajich J."/>
            <person name="Grigoriev I.V."/>
            <person name="Mortensen U.H."/>
            <person name="De vries R.P."/>
            <person name="Baker S.E."/>
            <person name="Andersen M.R."/>
        </authorList>
    </citation>
    <scope>NUCLEOTIDE SEQUENCE [LARGE SCALE GENOMIC DNA]</scope>
    <source>
        <strain evidence="1 2">CBS 600.67</strain>
    </source>
</reference>
<keyword evidence="2" id="KW-1185">Reference proteome</keyword>
<sequence>MQSMMLSKLEEHRLIIEQMAVLTIRDRPIGINPEPSHLSLKGHEQPGVDMVSHSRNNSIQDSQNITKKHTRFLGCSCSRSYRPSQQHFPWCTFFQPPKSKIVNKKFNYRSTWLGISVELLLPLNIVGRGLSIYPMLRLTATVPSNSGICTS</sequence>
<organism evidence="1 2">
    <name type="scientific">Aspergillus cavernicola</name>
    <dbReference type="NCBI Taxonomy" id="176166"/>
    <lineage>
        <taxon>Eukaryota</taxon>
        <taxon>Fungi</taxon>
        <taxon>Dikarya</taxon>
        <taxon>Ascomycota</taxon>
        <taxon>Pezizomycotina</taxon>
        <taxon>Eurotiomycetes</taxon>
        <taxon>Eurotiomycetidae</taxon>
        <taxon>Eurotiales</taxon>
        <taxon>Aspergillaceae</taxon>
        <taxon>Aspergillus</taxon>
        <taxon>Aspergillus subgen. Nidulantes</taxon>
    </lineage>
</organism>
<name>A0ABR4IS58_9EURO</name>
<accession>A0ABR4IS58</accession>
<dbReference type="Proteomes" id="UP001610335">
    <property type="component" value="Unassembled WGS sequence"/>
</dbReference>
<comment type="caution">
    <text evidence="1">The sequence shown here is derived from an EMBL/GenBank/DDBJ whole genome shotgun (WGS) entry which is preliminary data.</text>
</comment>
<evidence type="ECO:0000313" key="2">
    <source>
        <dbReference type="Proteomes" id="UP001610335"/>
    </source>
</evidence>
<protein>
    <submittedName>
        <fullName evidence="1">Uncharacterized protein</fullName>
    </submittedName>
</protein>
<proteinExistence type="predicted"/>
<evidence type="ECO:0000313" key="1">
    <source>
        <dbReference type="EMBL" id="KAL2830589.1"/>
    </source>
</evidence>
<dbReference type="EMBL" id="JBFXLS010000012">
    <property type="protein sequence ID" value="KAL2830589.1"/>
    <property type="molecule type" value="Genomic_DNA"/>
</dbReference>